<sequence>MQTDSNAVGAVMAPLVNGKLWLKLLGVVLIICGALQVLSIVGILWAWIPIWLGVLLFQAAAAAEQAVSSGDAATAARATDKLRLFFMIQGIMLLVALLAMAAMFALGGFAMLAGLAGAGAGW</sequence>
<name>A0A853J9L3_9GAMM</name>
<dbReference type="Proteomes" id="UP000578091">
    <property type="component" value="Unassembled WGS sequence"/>
</dbReference>
<keyword evidence="1" id="KW-0472">Membrane</keyword>
<comment type="caution">
    <text evidence="2">The sequence shown here is derived from an EMBL/GenBank/DDBJ whole genome shotgun (WGS) entry which is preliminary data.</text>
</comment>
<dbReference type="AlphaFoldDB" id="A0A853J9L3"/>
<keyword evidence="3" id="KW-1185">Reference proteome</keyword>
<organism evidence="2 3">
    <name type="scientific">Luteimonas salinisoli</name>
    <dbReference type="NCBI Taxonomy" id="2752307"/>
    <lineage>
        <taxon>Bacteria</taxon>
        <taxon>Pseudomonadati</taxon>
        <taxon>Pseudomonadota</taxon>
        <taxon>Gammaproteobacteria</taxon>
        <taxon>Lysobacterales</taxon>
        <taxon>Lysobacteraceae</taxon>
        <taxon>Luteimonas</taxon>
    </lineage>
</organism>
<reference evidence="2 3" key="1">
    <citation type="submission" date="2020-07" db="EMBL/GenBank/DDBJ databases">
        <title>Luteimonas sp. SJ-92.</title>
        <authorList>
            <person name="Huang X.-X."/>
            <person name="Xu L."/>
            <person name="Sun J.-Q."/>
        </authorList>
    </citation>
    <scope>NUCLEOTIDE SEQUENCE [LARGE SCALE GENOMIC DNA]</scope>
    <source>
        <strain evidence="2 3">SJ-92</strain>
    </source>
</reference>
<evidence type="ECO:0008006" key="4">
    <source>
        <dbReference type="Google" id="ProtNLM"/>
    </source>
</evidence>
<gene>
    <name evidence="2" type="ORF">H0E84_03150</name>
</gene>
<protein>
    <recommendedName>
        <fullName evidence="4">Transmembrane protein</fullName>
    </recommendedName>
</protein>
<feature type="transmembrane region" description="Helical" evidence="1">
    <location>
        <begin position="84"/>
        <end position="116"/>
    </location>
</feature>
<dbReference type="EMBL" id="JACCKA010000024">
    <property type="protein sequence ID" value="NZA25368.1"/>
    <property type="molecule type" value="Genomic_DNA"/>
</dbReference>
<dbReference type="Pfam" id="PF17319">
    <property type="entry name" value="DUF5362"/>
    <property type="match status" value="1"/>
</dbReference>
<evidence type="ECO:0000256" key="1">
    <source>
        <dbReference type="SAM" id="Phobius"/>
    </source>
</evidence>
<evidence type="ECO:0000313" key="3">
    <source>
        <dbReference type="Proteomes" id="UP000578091"/>
    </source>
</evidence>
<feature type="transmembrane region" description="Helical" evidence="1">
    <location>
        <begin position="44"/>
        <end position="63"/>
    </location>
</feature>
<dbReference type="RefSeq" id="WP_180677169.1">
    <property type="nucleotide sequence ID" value="NZ_JACCKA010000024.1"/>
</dbReference>
<feature type="transmembrane region" description="Helical" evidence="1">
    <location>
        <begin position="20"/>
        <end position="38"/>
    </location>
</feature>
<accession>A0A853J9L3</accession>
<proteinExistence type="predicted"/>
<evidence type="ECO:0000313" key="2">
    <source>
        <dbReference type="EMBL" id="NZA25368.1"/>
    </source>
</evidence>
<keyword evidence="1" id="KW-1133">Transmembrane helix</keyword>
<dbReference type="InterPro" id="IPR035287">
    <property type="entry name" value="DUF5362"/>
</dbReference>
<keyword evidence="1" id="KW-0812">Transmembrane</keyword>